<dbReference type="AlphaFoldDB" id="A0AA85FY96"/>
<evidence type="ECO:0000256" key="1">
    <source>
        <dbReference type="ARBA" id="ARBA00022723"/>
    </source>
</evidence>
<dbReference type="InterPro" id="IPR002110">
    <property type="entry name" value="Ankyrin_rpt"/>
</dbReference>
<dbReference type="SUPFAM" id="SSF54695">
    <property type="entry name" value="POZ domain"/>
    <property type="match status" value="1"/>
</dbReference>
<feature type="repeat" description="ANK" evidence="6">
    <location>
        <begin position="270"/>
        <end position="299"/>
    </location>
</feature>
<dbReference type="GO" id="GO:0008270">
    <property type="term" value="F:zinc ion binding"/>
    <property type="evidence" value="ECO:0007669"/>
    <property type="project" value="UniProtKB-KW"/>
</dbReference>
<dbReference type="Pfam" id="PF00651">
    <property type="entry name" value="BTB"/>
    <property type="match status" value="1"/>
</dbReference>
<dbReference type="InterPro" id="IPR017455">
    <property type="entry name" value="Znf_FYVE-rel"/>
</dbReference>
<evidence type="ECO:0000256" key="3">
    <source>
        <dbReference type="ARBA" id="ARBA00022771"/>
    </source>
</evidence>
<keyword evidence="8" id="KW-0175">Coiled coil</keyword>
<dbReference type="InterPro" id="IPR011011">
    <property type="entry name" value="Znf_FYVE_PHD"/>
</dbReference>
<proteinExistence type="predicted"/>
<feature type="repeat" description="ANK" evidence="6">
    <location>
        <begin position="1074"/>
        <end position="1095"/>
    </location>
</feature>
<dbReference type="Pfam" id="PF01363">
    <property type="entry name" value="FYVE"/>
    <property type="match status" value="1"/>
</dbReference>
<feature type="repeat" description="ANK" evidence="6">
    <location>
        <begin position="1146"/>
        <end position="1178"/>
    </location>
</feature>
<dbReference type="PANTHER" id="PTHR24198">
    <property type="entry name" value="ANKYRIN REPEAT AND PROTEIN KINASE DOMAIN-CONTAINING PROTEIN"/>
    <property type="match status" value="1"/>
</dbReference>
<dbReference type="PROSITE" id="PS50178">
    <property type="entry name" value="ZF_FYVE"/>
    <property type="match status" value="1"/>
</dbReference>
<dbReference type="SUPFAM" id="SSF48403">
    <property type="entry name" value="Ankyrin repeat"/>
    <property type="match status" value="4"/>
</dbReference>
<dbReference type="Pfam" id="PF12796">
    <property type="entry name" value="Ank_2"/>
    <property type="match status" value="4"/>
</dbReference>
<dbReference type="Gene3D" id="1.25.40.20">
    <property type="entry name" value="Ankyrin repeat-containing domain"/>
    <property type="match status" value="4"/>
</dbReference>
<protein>
    <recommendedName>
        <fullName evidence="9">FYVE-type domain-containing protein</fullName>
    </recommendedName>
</protein>
<dbReference type="InterPro" id="IPR013083">
    <property type="entry name" value="Znf_RING/FYVE/PHD"/>
</dbReference>
<dbReference type="InterPro" id="IPR011333">
    <property type="entry name" value="SKP1/BTB/POZ_sf"/>
</dbReference>
<feature type="repeat" description="ANK" evidence="6">
    <location>
        <begin position="1041"/>
        <end position="1073"/>
    </location>
</feature>
<keyword evidence="3 7" id="KW-0863">Zinc-finger</keyword>
<evidence type="ECO:0000256" key="7">
    <source>
        <dbReference type="PROSITE-ProRule" id="PRU00091"/>
    </source>
</evidence>
<feature type="repeat" description="ANK" evidence="6">
    <location>
        <begin position="972"/>
        <end position="1004"/>
    </location>
</feature>
<feature type="domain" description="FYVE-type" evidence="9">
    <location>
        <begin position="1213"/>
        <end position="1273"/>
    </location>
</feature>
<keyword evidence="10" id="KW-1185">Reference proteome</keyword>
<feature type="repeat" description="ANK" evidence="6">
    <location>
        <begin position="904"/>
        <end position="926"/>
    </location>
</feature>
<evidence type="ECO:0000256" key="5">
    <source>
        <dbReference type="ARBA" id="ARBA00023043"/>
    </source>
</evidence>
<dbReference type="PANTHER" id="PTHR24198:SF165">
    <property type="entry name" value="ANKYRIN REPEAT-CONTAINING PROTEIN-RELATED"/>
    <property type="match status" value="1"/>
</dbReference>
<dbReference type="PROSITE" id="PS50088">
    <property type="entry name" value="ANK_REPEAT"/>
    <property type="match status" value="7"/>
</dbReference>
<evidence type="ECO:0000256" key="8">
    <source>
        <dbReference type="SAM" id="Coils"/>
    </source>
</evidence>
<evidence type="ECO:0000256" key="2">
    <source>
        <dbReference type="ARBA" id="ARBA00022737"/>
    </source>
</evidence>
<evidence type="ECO:0000256" key="6">
    <source>
        <dbReference type="PROSITE-ProRule" id="PRU00023"/>
    </source>
</evidence>
<dbReference type="InterPro" id="IPR000210">
    <property type="entry name" value="BTB/POZ_dom"/>
</dbReference>
<reference evidence="11" key="2">
    <citation type="submission" date="2023-11" db="UniProtKB">
        <authorList>
            <consortium name="WormBaseParasite"/>
        </authorList>
    </citation>
    <scope>IDENTIFICATION</scope>
</reference>
<dbReference type="Proteomes" id="UP000050792">
    <property type="component" value="Unassembled WGS sequence"/>
</dbReference>
<feature type="repeat" description="ANK" evidence="6">
    <location>
        <begin position="1007"/>
        <end position="1040"/>
    </location>
</feature>
<dbReference type="InterPro" id="IPR036770">
    <property type="entry name" value="Ankyrin_rpt-contain_sf"/>
</dbReference>
<dbReference type="Gene3D" id="3.30.710.10">
    <property type="entry name" value="Potassium Channel Kv1.1, Chain A"/>
    <property type="match status" value="1"/>
</dbReference>
<evidence type="ECO:0000313" key="10">
    <source>
        <dbReference type="Proteomes" id="UP000050792"/>
    </source>
</evidence>
<dbReference type="SMART" id="SM00248">
    <property type="entry name" value="ANK"/>
    <property type="match status" value="20"/>
</dbReference>
<accession>A0AA85FY96</accession>
<dbReference type="WBParaSite" id="SRDH1_65690.15">
    <property type="protein sequence ID" value="SRDH1_65690.15"/>
    <property type="gene ID" value="SRDH1_65690"/>
</dbReference>
<organism evidence="10 11">
    <name type="scientific">Schistosoma rodhaini</name>
    <dbReference type="NCBI Taxonomy" id="6188"/>
    <lineage>
        <taxon>Eukaryota</taxon>
        <taxon>Metazoa</taxon>
        <taxon>Spiralia</taxon>
        <taxon>Lophotrochozoa</taxon>
        <taxon>Platyhelminthes</taxon>
        <taxon>Trematoda</taxon>
        <taxon>Digenea</taxon>
        <taxon>Strigeidida</taxon>
        <taxon>Schistosomatoidea</taxon>
        <taxon>Schistosomatidae</taxon>
        <taxon>Schistosoma</taxon>
    </lineage>
</organism>
<keyword evidence="1" id="KW-0479">Metal-binding</keyword>
<name>A0AA85FY96_9TREM</name>
<keyword evidence="5 6" id="KW-0040">ANK repeat</keyword>
<dbReference type="InterPro" id="IPR049764">
    <property type="entry name" value="ANFY1_FYVE"/>
</dbReference>
<dbReference type="SMART" id="SM00064">
    <property type="entry name" value="FYVE"/>
    <property type="match status" value="1"/>
</dbReference>
<dbReference type="PROSITE" id="PS50297">
    <property type="entry name" value="ANK_REP_REGION"/>
    <property type="match status" value="4"/>
</dbReference>
<evidence type="ECO:0000313" key="11">
    <source>
        <dbReference type="WBParaSite" id="SRDH1_65690.15"/>
    </source>
</evidence>
<reference evidence="10" key="1">
    <citation type="submission" date="2022-06" db="EMBL/GenBank/DDBJ databases">
        <authorList>
            <person name="Berger JAMES D."/>
            <person name="Berger JAMES D."/>
        </authorList>
    </citation>
    <scope>NUCLEOTIDE SEQUENCE [LARGE SCALE GENOMIC DNA]</scope>
</reference>
<dbReference type="SUPFAM" id="SSF57903">
    <property type="entry name" value="FYVE/PHD zinc finger"/>
    <property type="match status" value="1"/>
</dbReference>
<evidence type="ECO:0000259" key="9">
    <source>
        <dbReference type="PROSITE" id="PS50178"/>
    </source>
</evidence>
<dbReference type="CDD" id="cd15728">
    <property type="entry name" value="FYVE_ANFY1"/>
    <property type="match status" value="1"/>
</dbReference>
<keyword evidence="2" id="KW-0677">Repeat</keyword>
<feature type="coiled-coil region" evidence="8">
    <location>
        <begin position="7"/>
        <end position="41"/>
    </location>
</feature>
<sequence length="1276" mass="143595">MASDFYISNIKLEYQKLRDRVEKLEKENEMLTTELGDRKQNFCGNILAFVESLFLNTKYSDVLFKTPNVLVPGHKFVLDARGGVWNVYTKDGVEYINIQGYCQNVCEAFIHWAYRGVLEEYEAQCLSDLMTLAREFCLPSLFTQCEIALIPLVSRENCLSLYSSSYRLRATRLLDHCFLFISGVWPNFSVEEISTVSAPVLQSFLEKYSKFPVHSAIELGRDDTVLSLLNVDHPKTSLTRWSQNKQLMLQRHLWSSTTNAKLLVNQLNENGLSPLYMALKDAHFGLAEKLIGLGADINALIGSTDEKQPVTQFAFRKRQYEAVQFLLLRGSNCDFCDSISSRTLLHNLAVTDAQEVSEAVINIAKTLIQRSANLSSQDIDGNSPLHLSILHNNSGLFNLLINHSKKPNLDLPNNQGLCPLWLALVRKFNFRDSSICGFESNSLTSNSYDFASHLIENGANVNYRFTDVQYYALNSKSLKNPHPGDTLLLAASRIGWESAALFLLDCSKCDPTLESFTQGETVFHVAVESELSNLCNRLIMRSDTDPNRLRFSKVNIITSDGEEILSQTSYESTCVKETNQRNFTKPLNPFDDDCESNDDCYLLSNPMDNIPNQVNSSRLFIDSAVNGAATSTTSVLDSSSLSAIKSDHKSTQQIYCSPLHLAVQHKMFGIFEFYLENKANVDWLLLNESGDSVLSLLLWSEQFQLVKRILESMYNQSKNTSASPDFKINESDNTIQSFLSIIPTKCNKPSLLIQSIERDQFEVVKFLVEHDADINENETDSQSYINPLWIALKLRRWKIADYLVNHGADVNSWAPFNETNAKITLLHRAIHANNEEAGVFLVKRNCDVNACAQFDYSVDKKKADHIIPELARSPLHMATLIGMYELVQVLISTSRVYINQQDYNGETALHLAIRSKNEKLANLLIEAPQIDYTVRDAQAYTVFQVAVDSRQRTIAQNLLKKDPSLALQVDSSGRNFLHTAIENFDREAIFLLIQIGVDMNACVRDVHHLTPFHLAIKTGVDEDILRSLLLAGASINSQTPQKQYGLHLAVIYNRPELVHCLLENGADPNAQDSERNTPLHLAVRHARVDCLVKMLNHPATNCYCINIRGQLPIHLLVEHQGPVSVEMLEYLLEVSVANQINAQDAAGNTPLILAYQAENISLCTALLQAGASLGIMNYEGDTVFSLNKKKYKSPTPGRVLSQLLDSLIQEPRWEDGSVCIECGVKFGITNRKHHCRHCGRLLCAQCSAFEVPIVKYELSKPVRVCEVCFNFLNNPF</sequence>
<evidence type="ECO:0000256" key="4">
    <source>
        <dbReference type="ARBA" id="ARBA00022833"/>
    </source>
</evidence>
<dbReference type="Gene3D" id="3.30.40.10">
    <property type="entry name" value="Zinc/RING finger domain, C3HC4 (zinc finger)"/>
    <property type="match status" value="1"/>
</dbReference>
<dbReference type="InterPro" id="IPR000306">
    <property type="entry name" value="Znf_FYVE"/>
</dbReference>
<keyword evidence="4" id="KW-0862">Zinc</keyword>